<proteinExistence type="predicted"/>
<comment type="caution">
    <text evidence="1">The sequence shown here is derived from an EMBL/GenBank/DDBJ whole genome shotgun (WGS) entry which is preliminary data.</text>
</comment>
<dbReference type="AlphaFoldDB" id="A0AAD1XDG9"/>
<accession>A0AAD1XDG9</accession>
<evidence type="ECO:0000313" key="2">
    <source>
        <dbReference type="Proteomes" id="UP001295684"/>
    </source>
</evidence>
<protein>
    <submittedName>
        <fullName evidence="1">Uncharacterized protein</fullName>
    </submittedName>
</protein>
<evidence type="ECO:0000313" key="1">
    <source>
        <dbReference type="EMBL" id="CAI2370390.1"/>
    </source>
</evidence>
<dbReference type="EMBL" id="CAMPGE010011565">
    <property type="protein sequence ID" value="CAI2370390.1"/>
    <property type="molecule type" value="Genomic_DNA"/>
</dbReference>
<organism evidence="1 2">
    <name type="scientific">Euplotes crassus</name>
    <dbReference type="NCBI Taxonomy" id="5936"/>
    <lineage>
        <taxon>Eukaryota</taxon>
        <taxon>Sar</taxon>
        <taxon>Alveolata</taxon>
        <taxon>Ciliophora</taxon>
        <taxon>Intramacronucleata</taxon>
        <taxon>Spirotrichea</taxon>
        <taxon>Hypotrichia</taxon>
        <taxon>Euplotida</taxon>
        <taxon>Euplotidae</taxon>
        <taxon>Moneuplotes</taxon>
    </lineage>
</organism>
<sequence length="163" mass="18526">MISSKQAFVKTKAAFLLKVRPQLKQKSTLTQCICRHFSSNGSTGYEDPEITQMSKVYDQQDAAESYPVSNSINEKVLRELTEHQRIEELRKELEPVKLLNITGIFPEVAAMAAAELLEDKSLNEDGPRYMSRNSEIDSNSDQLLISEQEAQKIITEMQKETNE</sequence>
<dbReference type="Proteomes" id="UP001295684">
    <property type="component" value="Unassembled WGS sequence"/>
</dbReference>
<gene>
    <name evidence="1" type="ORF">ECRASSUSDP1_LOCUS11702</name>
</gene>
<keyword evidence="2" id="KW-1185">Reference proteome</keyword>
<reference evidence="1" key="1">
    <citation type="submission" date="2023-07" db="EMBL/GenBank/DDBJ databases">
        <authorList>
            <consortium name="AG Swart"/>
            <person name="Singh M."/>
            <person name="Singh A."/>
            <person name="Seah K."/>
            <person name="Emmerich C."/>
        </authorList>
    </citation>
    <scope>NUCLEOTIDE SEQUENCE</scope>
    <source>
        <strain evidence="1">DP1</strain>
    </source>
</reference>
<name>A0AAD1XDG9_EUPCR</name>